<dbReference type="PANTHER" id="PTHR43646">
    <property type="entry name" value="GLYCOSYLTRANSFERASE"/>
    <property type="match status" value="1"/>
</dbReference>
<protein>
    <submittedName>
        <fullName evidence="3">4,4'-diaponeurosporenoate glycosyltransferase</fullName>
        <ecNumber evidence="3">2.4.1.-</ecNumber>
    </submittedName>
</protein>
<dbReference type="STRING" id="282197.SAMN04488517_11267"/>
<keyword evidence="4" id="KW-1185">Reference proteome</keyword>
<evidence type="ECO:0000256" key="1">
    <source>
        <dbReference type="SAM" id="Phobius"/>
    </source>
</evidence>
<keyword evidence="1" id="KW-0812">Transmembrane</keyword>
<reference evidence="3 4" key="1">
    <citation type="submission" date="2015-07" db="EMBL/GenBank/DDBJ databases">
        <authorList>
            <person name="Noorani M."/>
        </authorList>
    </citation>
    <scope>NUCLEOTIDE SEQUENCE [LARGE SCALE GENOMIC DNA]</scope>
    <source>
        <strain evidence="3 4">CECT 5088</strain>
    </source>
</reference>
<dbReference type="Pfam" id="PF00535">
    <property type="entry name" value="Glycos_transf_2"/>
    <property type="match status" value="1"/>
</dbReference>
<evidence type="ECO:0000313" key="3">
    <source>
        <dbReference type="EMBL" id="CTQ34579.1"/>
    </source>
</evidence>
<dbReference type="SUPFAM" id="SSF53448">
    <property type="entry name" value="Nucleotide-diphospho-sugar transferases"/>
    <property type="match status" value="1"/>
</dbReference>
<dbReference type="EMBL" id="CXPG01000023">
    <property type="protein sequence ID" value="CTQ34579.1"/>
    <property type="molecule type" value="Genomic_DNA"/>
</dbReference>
<keyword evidence="1" id="KW-0472">Membrane</keyword>
<accession>A0A0M6XTT3</accession>
<feature type="transmembrane region" description="Helical" evidence="1">
    <location>
        <begin position="281"/>
        <end position="301"/>
    </location>
</feature>
<name>A0A0M6XTT3_9RHOB</name>
<organism evidence="3 4">
    <name type="scientific">Jannaschia rubra</name>
    <dbReference type="NCBI Taxonomy" id="282197"/>
    <lineage>
        <taxon>Bacteria</taxon>
        <taxon>Pseudomonadati</taxon>
        <taxon>Pseudomonadota</taxon>
        <taxon>Alphaproteobacteria</taxon>
        <taxon>Rhodobacterales</taxon>
        <taxon>Roseobacteraceae</taxon>
        <taxon>Jannaschia</taxon>
    </lineage>
</organism>
<evidence type="ECO:0000259" key="2">
    <source>
        <dbReference type="Pfam" id="PF00535"/>
    </source>
</evidence>
<dbReference type="OrthoDB" id="8416156at2"/>
<evidence type="ECO:0000313" key="4">
    <source>
        <dbReference type="Proteomes" id="UP000048908"/>
    </source>
</evidence>
<dbReference type="Gene3D" id="3.90.550.10">
    <property type="entry name" value="Spore Coat Polysaccharide Biosynthesis Protein SpsA, Chain A"/>
    <property type="match status" value="1"/>
</dbReference>
<dbReference type="PANTHER" id="PTHR43646:SF3">
    <property type="entry name" value="SLR1566 PROTEIN"/>
    <property type="match status" value="1"/>
</dbReference>
<dbReference type="AlphaFoldDB" id="A0A0M6XTT3"/>
<dbReference type="Proteomes" id="UP000048908">
    <property type="component" value="Unassembled WGS sequence"/>
</dbReference>
<dbReference type="InterPro" id="IPR029044">
    <property type="entry name" value="Nucleotide-diphossugar_trans"/>
</dbReference>
<gene>
    <name evidence="3" type="primary">crtQ</name>
    <name evidence="3" type="ORF">JAN5088_03375</name>
</gene>
<dbReference type="GO" id="GO:0016757">
    <property type="term" value="F:glycosyltransferase activity"/>
    <property type="evidence" value="ECO:0007669"/>
    <property type="project" value="UniProtKB-KW"/>
</dbReference>
<feature type="domain" description="Glycosyltransferase 2-like" evidence="2">
    <location>
        <begin position="45"/>
        <end position="166"/>
    </location>
</feature>
<dbReference type="RefSeq" id="WP_082430079.1">
    <property type="nucleotide sequence ID" value="NZ_CXPG01000023.1"/>
</dbReference>
<dbReference type="InterPro" id="IPR001173">
    <property type="entry name" value="Glyco_trans_2-like"/>
</dbReference>
<dbReference type="EC" id="2.4.1.-" evidence="3"/>
<sequence length="378" mass="40089">MTAVVLTVLAFVAFGLAVLYAAVTLANLSIFRAPEGSPDGTPRISILIPARDEAANMPAAIDAALAQTGVTVELVVLDDGSTDATAAIVADRAARDPRVRLAQGAPLPDGWNGKQHACHQLSQHARHETFLFVDADVRLAPDAAARLCAHLDRRGLDLVSGFPHQITRTLIEKVAIPQILVVLLGYLPLWMARRSDAPAFAAGCGQLLMVRAGAYGRAGGHARFAHLMHDGLNMPRNVRRAGGSTDIVDATPLASCRMYDNWADIRSGFTKNATEGMAKPVALPVWTVLLGGGHILPWLLLPAAGAAGAGWAAALSALAIALVLSARAVLALRVRQSWLSVLLHPAGVALTLAIQWSALIGARRGRQAVWRGRRYDFQ</sequence>
<proteinExistence type="predicted"/>
<keyword evidence="1" id="KW-1133">Transmembrane helix</keyword>
<feature type="transmembrane region" description="Helical" evidence="1">
    <location>
        <begin position="342"/>
        <end position="362"/>
    </location>
</feature>
<keyword evidence="3" id="KW-0808">Transferase</keyword>
<feature type="transmembrane region" description="Helical" evidence="1">
    <location>
        <begin position="308"/>
        <end position="330"/>
    </location>
</feature>
<dbReference type="CDD" id="cd00761">
    <property type="entry name" value="Glyco_tranf_GTA_type"/>
    <property type="match status" value="1"/>
</dbReference>
<keyword evidence="3" id="KW-0328">Glycosyltransferase</keyword>